<accession>A0A6V7W010</accession>
<evidence type="ECO:0000256" key="2">
    <source>
        <dbReference type="ARBA" id="ARBA00022630"/>
    </source>
</evidence>
<feature type="domain" description="Acyl-CoA dehydrogenase/oxidase N-terminal" evidence="4">
    <location>
        <begin position="102"/>
        <end position="183"/>
    </location>
</feature>
<reference evidence="5 6" key="1">
    <citation type="submission" date="2020-08" db="EMBL/GenBank/DDBJ databases">
        <authorList>
            <person name="Koutsovoulos G."/>
            <person name="Danchin GJ E."/>
        </authorList>
    </citation>
    <scope>NUCLEOTIDE SEQUENCE [LARGE SCALE GENOMIC DNA]</scope>
</reference>
<dbReference type="InterPro" id="IPR037069">
    <property type="entry name" value="AcylCoA_DH/ox_N_sf"/>
</dbReference>
<dbReference type="AlphaFoldDB" id="A0A6V7W010"/>
<evidence type="ECO:0000256" key="1">
    <source>
        <dbReference type="ARBA" id="ARBA00001974"/>
    </source>
</evidence>
<dbReference type="InterPro" id="IPR013786">
    <property type="entry name" value="AcylCoA_DH/ox_N"/>
</dbReference>
<evidence type="ECO:0000256" key="3">
    <source>
        <dbReference type="ARBA" id="ARBA00022827"/>
    </source>
</evidence>
<gene>
    <name evidence="5" type="ORF">MENT_LOCUS32464</name>
</gene>
<evidence type="ECO:0000313" key="5">
    <source>
        <dbReference type="EMBL" id="CAD2180389.1"/>
    </source>
</evidence>
<dbReference type="Pfam" id="PF02771">
    <property type="entry name" value="Acyl-CoA_dh_N"/>
    <property type="match status" value="1"/>
</dbReference>
<protein>
    <recommendedName>
        <fullName evidence="4">Acyl-CoA dehydrogenase/oxidase N-terminal domain-containing protein</fullName>
    </recommendedName>
</protein>
<sequence>MFRVNSVLQSIPKIFNSFIRRASVNRGLDEKSEKNEIDQITEMVPIEKRSLSCGAMLNKFEKDFMIFPEYLELAEIVNIKSYVGKLGDDLDKTIPHVKTSPGLMPSEIVDVLMKNGIFGAIIPKDFGGVGFQQKDVLQLVECISSRDLSIFTMFNNLMTCSNIILQFGTIKQKDDYLPGLENGDLQFVGKRKLNPSSQVSSAPGQPQRLNAYKVNVVNAVDANLFIVFANKRIGDENFPTCYILEKDSIKDPNASITIKNKLMTSGLQKCNFYEVVFNNVPVDDWGKRKCWSNG</sequence>
<evidence type="ECO:0000259" key="4">
    <source>
        <dbReference type="Pfam" id="PF02771"/>
    </source>
</evidence>
<dbReference type="EMBL" id="CAJEWN010000370">
    <property type="protein sequence ID" value="CAD2180389.1"/>
    <property type="molecule type" value="Genomic_DNA"/>
</dbReference>
<keyword evidence="2" id="KW-0285">Flavoprotein</keyword>
<dbReference type="InterPro" id="IPR046373">
    <property type="entry name" value="Acyl-CoA_Oxase/DH_mid-dom_sf"/>
</dbReference>
<dbReference type="OrthoDB" id="354at2759"/>
<dbReference type="InterPro" id="IPR009100">
    <property type="entry name" value="AcylCoA_DH/oxidase_NM_dom_sf"/>
</dbReference>
<organism evidence="5 6">
    <name type="scientific">Meloidogyne enterolobii</name>
    <name type="common">Root-knot nematode worm</name>
    <name type="synonym">Meloidogyne mayaguensis</name>
    <dbReference type="NCBI Taxonomy" id="390850"/>
    <lineage>
        <taxon>Eukaryota</taxon>
        <taxon>Metazoa</taxon>
        <taxon>Ecdysozoa</taxon>
        <taxon>Nematoda</taxon>
        <taxon>Chromadorea</taxon>
        <taxon>Rhabditida</taxon>
        <taxon>Tylenchina</taxon>
        <taxon>Tylenchomorpha</taxon>
        <taxon>Tylenchoidea</taxon>
        <taxon>Meloidogynidae</taxon>
        <taxon>Meloidogyninae</taxon>
        <taxon>Meloidogyne</taxon>
    </lineage>
</organism>
<keyword evidence="3" id="KW-0274">FAD</keyword>
<dbReference type="GO" id="GO:0050660">
    <property type="term" value="F:flavin adenine dinucleotide binding"/>
    <property type="evidence" value="ECO:0007669"/>
    <property type="project" value="InterPro"/>
</dbReference>
<name>A0A6V7W010_MELEN</name>
<dbReference type="Gene3D" id="2.40.110.10">
    <property type="entry name" value="Butyryl-CoA Dehydrogenase, subunit A, domain 2"/>
    <property type="match status" value="1"/>
</dbReference>
<comment type="caution">
    <text evidence="5">The sequence shown here is derived from an EMBL/GenBank/DDBJ whole genome shotgun (WGS) entry which is preliminary data.</text>
</comment>
<dbReference type="PANTHER" id="PTHR43884">
    <property type="entry name" value="ACYL-COA DEHYDROGENASE"/>
    <property type="match status" value="1"/>
</dbReference>
<dbReference type="Gene3D" id="1.10.540.10">
    <property type="entry name" value="Acyl-CoA dehydrogenase/oxidase, N-terminal domain"/>
    <property type="match status" value="1"/>
</dbReference>
<dbReference type="PANTHER" id="PTHR43884:SF9">
    <property type="entry name" value="COMPLEX I ASSEMBLY FACTOR ACAD9, MITOCHONDRIAL"/>
    <property type="match status" value="1"/>
</dbReference>
<proteinExistence type="predicted"/>
<dbReference type="Proteomes" id="UP000580250">
    <property type="component" value="Unassembled WGS sequence"/>
</dbReference>
<dbReference type="SUPFAM" id="SSF56645">
    <property type="entry name" value="Acyl-CoA dehydrogenase NM domain-like"/>
    <property type="match status" value="1"/>
</dbReference>
<dbReference type="GO" id="GO:0003995">
    <property type="term" value="F:acyl-CoA dehydrogenase activity"/>
    <property type="evidence" value="ECO:0007669"/>
    <property type="project" value="TreeGrafter"/>
</dbReference>
<comment type="cofactor">
    <cofactor evidence="1">
        <name>FAD</name>
        <dbReference type="ChEBI" id="CHEBI:57692"/>
    </cofactor>
</comment>
<evidence type="ECO:0000313" key="6">
    <source>
        <dbReference type="Proteomes" id="UP000580250"/>
    </source>
</evidence>